<evidence type="ECO:0000313" key="2">
    <source>
        <dbReference type="EMBL" id="SMC14042.1"/>
    </source>
</evidence>
<name>A0A1X7BWL0_9RHOB</name>
<accession>A0A1X7BWL0</accession>
<keyword evidence="3" id="KW-1185">Reference proteome</keyword>
<proteinExistence type="predicted"/>
<keyword evidence="1" id="KW-0732">Signal</keyword>
<dbReference type="AlphaFoldDB" id="A0A1X7BWL0"/>
<feature type="signal peptide" evidence="1">
    <location>
        <begin position="1"/>
        <end position="23"/>
    </location>
</feature>
<protein>
    <submittedName>
        <fullName evidence="2">Uncharacterized protein</fullName>
    </submittedName>
</protein>
<dbReference type="OrthoDB" id="7743029at2"/>
<sequence>MRRRTFTTFATLAAFTLTMPAIADTQTPGAVQATAEQIRQLLSGNTISGTWSGTTYKQYYHSNGVTVYVEDGRPPSRGKWRVKEDANEYDSWWEQTGWTPYVVMMTNDGFAWVNGDTLEPFEVLGGKQVNF</sequence>
<gene>
    <name evidence="2" type="ORF">ROA7745_03906</name>
</gene>
<dbReference type="Proteomes" id="UP000193224">
    <property type="component" value="Unassembled WGS sequence"/>
</dbReference>
<feature type="chain" id="PRO_5013118252" evidence="1">
    <location>
        <begin position="24"/>
        <end position="131"/>
    </location>
</feature>
<organism evidence="2 3">
    <name type="scientific">Roseovarius aestuarii</name>
    <dbReference type="NCBI Taxonomy" id="475083"/>
    <lineage>
        <taxon>Bacteria</taxon>
        <taxon>Pseudomonadati</taxon>
        <taxon>Pseudomonadota</taxon>
        <taxon>Alphaproteobacteria</taxon>
        <taxon>Rhodobacterales</taxon>
        <taxon>Roseobacteraceae</taxon>
        <taxon>Roseovarius</taxon>
    </lineage>
</organism>
<dbReference type="RefSeq" id="WP_139836503.1">
    <property type="nucleotide sequence ID" value="NZ_FWXB01000019.1"/>
</dbReference>
<evidence type="ECO:0000256" key="1">
    <source>
        <dbReference type="SAM" id="SignalP"/>
    </source>
</evidence>
<dbReference type="EMBL" id="FWXB01000019">
    <property type="protein sequence ID" value="SMC14042.1"/>
    <property type="molecule type" value="Genomic_DNA"/>
</dbReference>
<evidence type="ECO:0000313" key="3">
    <source>
        <dbReference type="Proteomes" id="UP000193224"/>
    </source>
</evidence>
<reference evidence="2 3" key="1">
    <citation type="submission" date="2017-03" db="EMBL/GenBank/DDBJ databases">
        <authorList>
            <person name="Afonso C.L."/>
            <person name="Miller P.J."/>
            <person name="Scott M.A."/>
            <person name="Spackman E."/>
            <person name="Goraichik I."/>
            <person name="Dimitrov K.M."/>
            <person name="Suarez D.L."/>
            <person name="Swayne D.E."/>
        </authorList>
    </citation>
    <scope>NUCLEOTIDE SEQUENCE [LARGE SCALE GENOMIC DNA]</scope>
    <source>
        <strain evidence="2 3">CECT 7745</strain>
    </source>
</reference>